<dbReference type="AlphaFoldDB" id="A0A418Y9M2"/>
<keyword evidence="2" id="KW-0472">Membrane</keyword>
<keyword evidence="4" id="KW-1185">Reference proteome</keyword>
<proteinExistence type="predicted"/>
<feature type="transmembrane region" description="Helical" evidence="2">
    <location>
        <begin position="20"/>
        <end position="41"/>
    </location>
</feature>
<keyword evidence="2" id="KW-1133">Transmembrane helix</keyword>
<evidence type="ECO:0008006" key="5">
    <source>
        <dbReference type="Google" id="ProtNLM"/>
    </source>
</evidence>
<evidence type="ECO:0000313" key="3">
    <source>
        <dbReference type="EMBL" id="RJG37876.1"/>
    </source>
</evidence>
<dbReference type="RefSeq" id="WP_119912474.1">
    <property type="nucleotide sequence ID" value="NZ_QZCH01000046.1"/>
</dbReference>
<evidence type="ECO:0000256" key="1">
    <source>
        <dbReference type="SAM" id="MobiDB-lite"/>
    </source>
</evidence>
<protein>
    <recommendedName>
        <fullName evidence="5">Pilus assembly protein</fullName>
    </recommendedName>
</protein>
<dbReference type="EMBL" id="QZCH01000046">
    <property type="protein sequence ID" value="RJG37876.1"/>
    <property type="molecule type" value="Genomic_DNA"/>
</dbReference>
<evidence type="ECO:0000256" key="2">
    <source>
        <dbReference type="SAM" id="Phobius"/>
    </source>
</evidence>
<dbReference type="Proteomes" id="UP000283255">
    <property type="component" value="Unassembled WGS sequence"/>
</dbReference>
<evidence type="ECO:0000313" key="4">
    <source>
        <dbReference type="Proteomes" id="UP000283255"/>
    </source>
</evidence>
<accession>A0A418Y9M2</accession>
<sequence length="129" mass="12802">MLLSLLQSSSTKRRQLGAAISEYIPVIGLVVIVAIVAFEIFGSTVREQGGDIASEMGGVPSPFDESGPQGGYQQGGQTGSSSGGSHSGGNNNSSSGSGSQVEPPENPWQDGVHAGDINPGNNGSGGGDG</sequence>
<organism evidence="3 4">
    <name type="scientific">Motilimonas pumila</name>
    <dbReference type="NCBI Taxonomy" id="2303987"/>
    <lineage>
        <taxon>Bacteria</taxon>
        <taxon>Pseudomonadati</taxon>
        <taxon>Pseudomonadota</taxon>
        <taxon>Gammaproteobacteria</taxon>
        <taxon>Alteromonadales</taxon>
        <taxon>Alteromonadales genera incertae sedis</taxon>
        <taxon>Motilimonas</taxon>
    </lineage>
</organism>
<feature type="region of interest" description="Disordered" evidence="1">
    <location>
        <begin position="50"/>
        <end position="129"/>
    </location>
</feature>
<keyword evidence="2" id="KW-0812">Transmembrane</keyword>
<reference evidence="3 4" key="2">
    <citation type="submission" date="2019-01" db="EMBL/GenBank/DDBJ databases">
        <title>Motilimonas pumilus sp. nov., isolated from the gut of sea cucumber (Apostichopus japonicus).</title>
        <authorList>
            <person name="Wang F.-Q."/>
            <person name="Ren L.-H."/>
            <person name="Lin Y.-W."/>
            <person name="Sun G.-H."/>
            <person name="Du Z.-J."/>
            <person name="Zhao J.-X."/>
            <person name="Liu X.-J."/>
            <person name="Liu L.-J."/>
        </authorList>
    </citation>
    <scope>NUCLEOTIDE SEQUENCE [LARGE SCALE GENOMIC DNA]</scope>
    <source>
        <strain evidence="3 4">PLHSC7-2</strain>
    </source>
</reference>
<gene>
    <name evidence="3" type="ORF">D1Z90_19525</name>
</gene>
<reference evidence="3 4" key="1">
    <citation type="submission" date="2018-09" db="EMBL/GenBank/DDBJ databases">
        <authorList>
            <person name="Wang F."/>
        </authorList>
    </citation>
    <scope>NUCLEOTIDE SEQUENCE [LARGE SCALE GENOMIC DNA]</scope>
    <source>
        <strain evidence="3 4">PLHSC7-2</strain>
    </source>
</reference>
<feature type="compositionally biased region" description="Gly residues" evidence="1">
    <location>
        <begin position="68"/>
        <end position="87"/>
    </location>
</feature>
<comment type="caution">
    <text evidence="3">The sequence shown here is derived from an EMBL/GenBank/DDBJ whole genome shotgun (WGS) entry which is preliminary data.</text>
</comment>
<feature type="non-terminal residue" evidence="3">
    <location>
        <position position="129"/>
    </location>
</feature>
<name>A0A418Y9M2_9GAMM</name>
<feature type="compositionally biased region" description="Low complexity" evidence="1">
    <location>
        <begin position="88"/>
        <end position="100"/>
    </location>
</feature>